<name>A0A1Y6K3F0_9CHLR</name>
<gene>
    <name evidence="2" type="ORF">CFX1CAM_1167</name>
</gene>
<dbReference type="InterPro" id="IPR000182">
    <property type="entry name" value="GNAT_dom"/>
</dbReference>
<dbReference type="KEGG" id="abat:CFX1CAM_1167"/>
<dbReference type="InterPro" id="IPR016181">
    <property type="entry name" value="Acyl_CoA_acyltransferase"/>
</dbReference>
<evidence type="ECO:0000313" key="2">
    <source>
        <dbReference type="EMBL" id="SMX54232.1"/>
    </source>
</evidence>
<dbReference type="Pfam" id="PF08445">
    <property type="entry name" value="FR47"/>
    <property type="match status" value="1"/>
</dbReference>
<evidence type="ECO:0000259" key="1">
    <source>
        <dbReference type="PROSITE" id="PS51186"/>
    </source>
</evidence>
<protein>
    <recommendedName>
        <fullName evidence="1">N-acetyltransferase domain-containing protein</fullName>
    </recommendedName>
</protein>
<dbReference type="CDD" id="cd04301">
    <property type="entry name" value="NAT_SF"/>
    <property type="match status" value="1"/>
</dbReference>
<dbReference type="EMBL" id="LT859958">
    <property type="protein sequence ID" value="SMX54232.1"/>
    <property type="molecule type" value="Genomic_DNA"/>
</dbReference>
<dbReference type="PROSITE" id="PS51186">
    <property type="entry name" value="GNAT"/>
    <property type="match status" value="1"/>
</dbReference>
<accession>A0A1Y6K3F0</accession>
<dbReference type="RefSeq" id="WP_087862094.1">
    <property type="nucleotide sequence ID" value="NZ_LT859958.1"/>
</dbReference>
<evidence type="ECO:0000313" key="3">
    <source>
        <dbReference type="Proteomes" id="UP000195514"/>
    </source>
</evidence>
<reference evidence="3" key="1">
    <citation type="submission" date="2017-05" db="EMBL/GenBank/DDBJ databases">
        <authorList>
            <person name="Kirkegaard R."/>
            <person name="Mcilroy J S."/>
        </authorList>
    </citation>
    <scope>NUCLEOTIDE SEQUENCE [LARGE SCALE GENOMIC DNA]</scope>
</reference>
<sequence>MIKTVKSSDKYKLISFIGNEYRDCPYLYANLIEYGLENPNMSMWTIEEKGATIAIVQKYFSCLHLFSKTDGWVSNELLSLINQEQPRTLFATKKSAEALLALLSDRYYLKIMNLYSLPSDTSPTLGNIPTEYLGRLKQAEIEDIDDIADFLMEDKEYKMNYDRNVLYNQLLERFSDNYSRYYLIKENARIIATISTKAEHPSFAVIGGVLVDDKYRGRSIGKSITYDLSKILQLEGKEMLCYISENNIASAVMFSQIGYNLIGETGKFTAL</sequence>
<dbReference type="GO" id="GO:0016747">
    <property type="term" value="F:acyltransferase activity, transferring groups other than amino-acyl groups"/>
    <property type="evidence" value="ECO:0007669"/>
    <property type="project" value="InterPro"/>
</dbReference>
<dbReference type="Proteomes" id="UP000195514">
    <property type="component" value="Chromosome I"/>
</dbReference>
<dbReference type="SUPFAM" id="SSF55729">
    <property type="entry name" value="Acyl-CoA N-acyltransferases (Nat)"/>
    <property type="match status" value="1"/>
</dbReference>
<dbReference type="InterPro" id="IPR013653">
    <property type="entry name" value="GCN5-like_dom"/>
</dbReference>
<keyword evidence="3" id="KW-1185">Reference proteome</keyword>
<organism evidence="2 3">
    <name type="scientific">Candidatus Brevifilum fermentans</name>
    <dbReference type="NCBI Taxonomy" id="1986204"/>
    <lineage>
        <taxon>Bacteria</taxon>
        <taxon>Bacillati</taxon>
        <taxon>Chloroflexota</taxon>
        <taxon>Anaerolineae</taxon>
        <taxon>Anaerolineales</taxon>
        <taxon>Anaerolineaceae</taxon>
        <taxon>Candidatus Brevifilum</taxon>
    </lineage>
</organism>
<proteinExistence type="predicted"/>
<dbReference type="AlphaFoldDB" id="A0A1Y6K3F0"/>
<feature type="domain" description="N-acetyltransferase" evidence="1">
    <location>
        <begin position="134"/>
        <end position="271"/>
    </location>
</feature>
<dbReference type="Gene3D" id="3.40.630.30">
    <property type="match status" value="1"/>
</dbReference>